<dbReference type="GO" id="GO:0000287">
    <property type="term" value="F:magnesium ion binding"/>
    <property type="evidence" value="ECO:0007669"/>
    <property type="project" value="TreeGrafter"/>
</dbReference>
<dbReference type="PROSITE" id="PS01228">
    <property type="entry name" value="COF_1"/>
    <property type="match status" value="1"/>
</dbReference>
<dbReference type="NCBIfam" id="TIGR01484">
    <property type="entry name" value="HAD-SF-IIB"/>
    <property type="match status" value="1"/>
</dbReference>
<dbReference type="InterPro" id="IPR023214">
    <property type="entry name" value="HAD_sf"/>
</dbReference>
<dbReference type="InterPro" id="IPR000150">
    <property type="entry name" value="Cof"/>
</dbReference>
<dbReference type="OrthoDB" id="9781413at2"/>
<protein>
    <submittedName>
        <fullName evidence="1">HAD superfamily hydrolase</fullName>
        <ecNumber evidence="1">3.1.3.-</ecNumber>
    </submittedName>
</protein>
<reference evidence="1 2" key="1">
    <citation type="submission" date="2017-06" db="EMBL/GenBank/DDBJ databases">
        <authorList>
            <consortium name="Pathogen Informatics"/>
        </authorList>
    </citation>
    <scope>NUCLEOTIDE SEQUENCE [LARGE SCALE GENOMIC DNA]</scope>
    <source>
        <strain evidence="1 2">NCTC13839</strain>
    </source>
</reference>
<keyword evidence="1" id="KW-0378">Hydrolase</keyword>
<dbReference type="KEGG" id="sste:SAMEA4384403_1885"/>
<dbReference type="Pfam" id="PF08282">
    <property type="entry name" value="Hydrolase_3"/>
    <property type="match status" value="1"/>
</dbReference>
<dbReference type="CDD" id="cd07516">
    <property type="entry name" value="HAD_Pase"/>
    <property type="match status" value="1"/>
</dbReference>
<dbReference type="RefSeq" id="WP_095088908.1">
    <property type="nucleotide sequence ID" value="NZ_BMDM01000001.1"/>
</dbReference>
<dbReference type="SFLD" id="SFLDS00003">
    <property type="entry name" value="Haloacid_Dehalogenase"/>
    <property type="match status" value="1"/>
</dbReference>
<dbReference type="Gene3D" id="3.30.1240.10">
    <property type="match status" value="1"/>
</dbReference>
<dbReference type="Gene3D" id="3.40.50.1000">
    <property type="entry name" value="HAD superfamily/HAD-like"/>
    <property type="match status" value="1"/>
</dbReference>
<dbReference type="GO" id="GO:0016791">
    <property type="term" value="F:phosphatase activity"/>
    <property type="evidence" value="ECO:0007669"/>
    <property type="project" value="UniProtKB-ARBA"/>
</dbReference>
<proteinExistence type="predicted"/>
<organism evidence="1 2">
    <name type="scientific">Mammaliicoccus stepanovicii</name>
    <dbReference type="NCBI Taxonomy" id="643214"/>
    <lineage>
        <taxon>Bacteria</taxon>
        <taxon>Bacillati</taxon>
        <taxon>Bacillota</taxon>
        <taxon>Bacilli</taxon>
        <taxon>Bacillales</taxon>
        <taxon>Staphylococcaceae</taxon>
        <taxon>Mammaliicoccus</taxon>
    </lineage>
</organism>
<dbReference type="InterPro" id="IPR006379">
    <property type="entry name" value="HAD-SF_hydro_IIB"/>
</dbReference>
<dbReference type="Proteomes" id="UP000242084">
    <property type="component" value="Chromosome 1"/>
</dbReference>
<dbReference type="EMBL" id="LT906462">
    <property type="protein sequence ID" value="SNV74250.1"/>
    <property type="molecule type" value="Genomic_DNA"/>
</dbReference>
<dbReference type="EC" id="3.1.3.-" evidence="1"/>
<dbReference type="SUPFAM" id="SSF56784">
    <property type="entry name" value="HAD-like"/>
    <property type="match status" value="1"/>
</dbReference>
<evidence type="ECO:0000313" key="2">
    <source>
        <dbReference type="Proteomes" id="UP000242084"/>
    </source>
</evidence>
<dbReference type="PANTHER" id="PTHR10000:SF23">
    <property type="entry name" value="5-AMINO-6-(5-PHOSPHO-D-RIBITYLAMINO)URACIL PHOSPHATASE YITU"/>
    <property type="match status" value="1"/>
</dbReference>
<name>A0A239ZTP7_9STAP</name>
<dbReference type="PANTHER" id="PTHR10000">
    <property type="entry name" value="PHOSPHOSERINE PHOSPHATASE"/>
    <property type="match status" value="1"/>
</dbReference>
<dbReference type="AlphaFoldDB" id="A0A239ZTP7"/>
<dbReference type="GO" id="GO:0005829">
    <property type="term" value="C:cytosol"/>
    <property type="evidence" value="ECO:0007669"/>
    <property type="project" value="TreeGrafter"/>
</dbReference>
<gene>
    <name evidence="1" type="primary">yidA_2</name>
    <name evidence="1" type="ORF">SAMEA4384403_01885</name>
</gene>
<dbReference type="NCBIfam" id="TIGR00099">
    <property type="entry name" value="Cof-subfamily"/>
    <property type="match status" value="1"/>
</dbReference>
<sequence length="270" mass="31040">MEKYLICLDLDGTLLNDDKHIPQYTKRVLQYLKSLGHEIIISTGRPYRASVDYYNAMDMNTPIINFNGAVIHHPKDNQFKSVNEKLDARIATKIFNDISTLNIKNIIAEVRDQVYINNYDKELFEGFSMGNPNVQYGQLDKLLPESPTSLLIQAEEDEIPRIKRHLSKYYAEHIEHRRWGAPFPVIEIVKKGINKGKGVKYVADYLNINYDNIIAFGDEDNDYEMIQFASYGIAMGNAIPELKEIANDVTDTNNNDGIGKYLNKHFELNM</sequence>
<dbReference type="SFLD" id="SFLDG01140">
    <property type="entry name" value="C2.B:_Phosphomannomutase_and_P"/>
    <property type="match status" value="1"/>
</dbReference>
<dbReference type="InterPro" id="IPR036412">
    <property type="entry name" value="HAD-like_sf"/>
</dbReference>
<accession>A0A239ZTP7</accession>
<keyword evidence="2" id="KW-1185">Reference proteome</keyword>
<evidence type="ECO:0000313" key="1">
    <source>
        <dbReference type="EMBL" id="SNV74250.1"/>
    </source>
</evidence>